<dbReference type="GO" id="GO:0051301">
    <property type="term" value="P:cell division"/>
    <property type="evidence" value="ECO:0007669"/>
    <property type="project" value="UniProtKB-KW"/>
</dbReference>
<comment type="caution">
    <text evidence="17">The sequence shown here is derived from an EMBL/GenBank/DDBJ whole genome shotgun (WGS) entry which is preliminary data.</text>
</comment>
<evidence type="ECO:0000256" key="5">
    <source>
        <dbReference type="ARBA" id="ARBA00022490"/>
    </source>
</evidence>
<feature type="signal peptide" evidence="16">
    <location>
        <begin position="1"/>
        <end position="22"/>
    </location>
</feature>
<evidence type="ECO:0000256" key="9">
    <source>
        <dbReference type="ARBA" id="ARBA00022786"/>
    </source>
</evidence>
<dbReference type="Proteomes" id="UP000290289">
    <property type="component" value="Chromosome 8"/>
</dbReference>
<evidence type="ECO:0000256" key="2">
    <source>
        <dbReference type="ARBA" id="ARBA00004496"/>
    </source>
</evidence>
<evidence type="ECO:0000256" key="13">
    <source>
        <dbReference type="ARBA" id="ARBA00023306"/>
    </source>
</evidence>
<dbReference type="InterPro" id="IPR036465">
    <property type="entry name" value="vWFA_dom_sf"/>
</dbReference>
<evidence type="ECO:0000256" key="12">
    <source>
        <dbReference type="ARBA" id="ARBA00023242"/>
    </source>
</evidence>
<keyword evidence="16" id="KW-0732">Signal</keyword>
<feature type="chain" id="PRO_5019760668" description="BRISC and BRCA1-A complex member 1" evidence="16">
    <location>
        <begin position="23"/>
        <end position="315"/>
    </location>
</feature>
<dbReference type="EMBL" id="RDQH01000334">
    <property type="protein sequence ID" value="RXH91505.1"/>
    <property type="molecule type" value="Genomic_DNA"/>
</dbReference>
<dbReference type="CDD" id="cd21502">
    <property type="entry name" value="vWA_BABAM1"/>
    <property type="match status" value="1"/>
</dbReference>
<evidence type="ECO:0000256" key="8">
    <source>
        <dbReference type="ARBA" id="ARBA00022776"/>
    </source>
</evidence>
<evidence type="ECO:0000256" key="15">
    <source>
        <dbReference type="ARBA" id="ARBA00031038"/>
    </source>
</evidence>
<keyword evidence="6" id="KW-0132">Cell division</keyword>
<sequence>MHISEGSIALLLSMAIPRLIETVVVDVSVDGLVRVELRVEVVILCIAGFVKMEGIVEGGGSGAGRYTLRPERLSNEDILFCIDVDPESMVEMKAAMGPNGRPLTRLDSIKQAILLFINAKLTINPEHRFAFATLGKAASWLRREFSSEVESAHAALRILSAIPSSGNADLTGLFRIASHEAKKSRAQNRILRVVLIYCRSSVRPQNNWPVNQKLFTLDVVYLHDKPGPDNCPQEVYDALVDSLEHVSEFEGYILESGQGLTRVLFRHMCVLLSHPQQRCPQDHLDIPKALTKRLPAADTVNGEDSVTVSGGKSDH</sequence>
<dbReference type="AlphaFoldDB" id="A0A498J9K4"/>
<protein>
    <recommendedName>
        <fullName evidence="4">BRISC and BRCA1-A complex member 1</fullName>
    </recommendedName>
    <alternativeName>
        <fullName evidence="14">Mediator of RAP80 interactions and targeting subunit of 40 kDa</fullName>
    </alternativeName>
    <alternativeName>
        <fullName evidence="15">New component of the BRCA1-A complex</fullName>
    </alternativeName>
</protein>
<keyword evidence="9" id="KW-0833">Ubl conjugation pathway</keyword>
<evidence type="ECO:0000256" key="1">
    <source>
        <dbReference type="ARBA" id="ARBA00004123"/>
    </source>
</evidence>
<dbReference type="GO" id="GO:0005737">
    <property type="term" value="C:cytoplasm"/>
    <property type="evidence" value="ECO:0007669"/>
    <property type="project" value="UniProtKB-SubCell"/>
</dbReference>
<keyword evidence="12" id="KW-0539">Nucleus</keyword>
<dbReference type="PANTHER" id="PTHR15660">
    <property type="entry name" value="BRISC AND BRCA1-A COMPLEX MEMBER 1"/>
    <property type="match status" value="1"/>
</dbReference>
<keyword evidence="13" id="KW-0131">Cell cycle</keyword>
<evidence type="ECO:0000256" key="4">
    <source>
        <dbReference type="ARBA" id="ARBA00019437"/>
    </source>
</evidence>
<evidence type="ECO:0000256" key="3">
    <source>
        <dbReference type="ARBA" id="ARBA00010809"/>
    </source>
</evidence>
<keyword evidence="18" id="KW-1185">Reference proteome</keyword>
<evidence type="ECO:0000313" key="17">
    <source>
        <dbReference type="EMBL" id="RXH91505.1"/>
    </source>
</evidence>
<evidence type="ECO:0000256" key="14">
    <source>
        <dbReference type="ARBA" id="ARBA00030984"/>
    </source>
</evidence>
<keyword evidence="10" id="KW-0156">Chromatin regulator</keyword>
<keyword evidence="8" id="KW-0498">Mitosis</keyword>
<evidence type="ECO:0000256" key="6">
    <source>
        <dbReference type="ARBA" id="ARBA00022618"/>
    </source>
</evidence>
<dbReference type="PANTHER" id="PTHR15660:SF1">
    <property type="entry name" value="BRISC AND BRCA1-A COMPLEX MEMBER 1"/>
    <property type="match status" value="1"/>
</dbReference>
<evidence type="ECO:0000256" key="10">
    <source>
        <dbReference type="ARBA" id="ARBA00022853"/>
    </source>
</evidence>
<dbReference type="GO" id="GO:0045739">
    <property type="term" value="P:positive regulation of DNA repair"/>
    <property type="evidence" value="ECO:0007669"/>
    <property type="project" value="InterPro"/>
</dbReference>
<evidence type="ECO:0000256" key="11">
    <source>
        <dbReference type="ARBA" id="ARBA00023204"/>
    </source>
</evidence>
<dbReference type="SUPFAM" id="SSF53300">
    <property type="entry name" value="vWA-like"/>
    <property type="match status" value="1"/>
</dbReference>
<comment type="subcellular location">
    <subcellularLocation>
        <location evidence="2">Cytoplasm</location>
    </subcellularLocation>
    <subcellularLocation>
        <location evidence="1">Nucleus</location>
    </subcellularLocation>
</comment>
<dbReference type="GO" id="GO:0006325">
    <property type="term" value="P:chromatin organization"/>
    <property type="evidence" value="ECO:0007669"/>
    <property type="project" value="UniProtKB-KW"/>
</dbReference>
<dbReference type="GO" id="GO:0070552">
    <property type="term" value="C:BRISC complex"/>
    <property type="evidence" value="ECO:0007669"/>
    <property type="project" value="InterPro"/>
</dbReference>
<keyword evidence="5" id="KW-0963">Cytoplasm</keyword>
<organism evidence="17 18">
    <name type="scientific">Malus domestica</name>
    <name type="common">Apple</name>
    <name type="synonym">Pyrus malus</name>
    <dbReference type="NCBI Taxonomy" id="3750"/>
    <lineage>
        <taxon>Eukaryota</taxon>
        <taxon>Viridiplantae</taxon>
        <taxon>Streptophyta</taxon>
        <taxon>Embryophyta</taxon>
        <taxon>Tracheophyta</taxon>
        <taxon>Spermatophyta</taxon>
        <taxon>Magnoliopsida</taxon>
        <taxon>eudicotyledons</taxon>
        <taxon>Gunneridae</taxon>
        <taxon>Pentapetalae</taxon>
        <taxon>rosids</taxon>
        <taxon>fabids</taxon>
        <taxon>Rosales</taxon>
        <taxon>Rosaceae</taxon>
        <taxon>Amygdaloideae</taxon>
        <taxon>Maleae</taxon>
        <taxon>Malus</taxon>
    </lineage>
</organism>
<dbReference type="STRING" id="3750.A0A498J9K4"/>
<dbReference type="Gene3D" id="3.40.50.410">
    <property type="entry name" value="von Willebrand factor, type A domain"/>
    <property type="match status" value="1"/>
</dbReference>
<dbReference type="GO" id="GO:0006281">
    <property type="term" value="P:DNA repair"/>
    <property type="evidence" value="ECO:0007669"/>
    <property type="project" value="UniProtKB-KW"/>
</dbReference>
<gene>
    <name evidence="17" type="ORF">DVH24_020528</name>
</gene>
<evidence type="ECO:0000256" key="16">
    <source>
        <dbReference type="SAM" id="SignalP"/>
    </source>
</evidence>
<keyword evidence="7" id="KW-0227">DNA damage</keyword>
<name>A0A498J9K4_MALDO</name>
<evidence type="ECO:0000256" key="7">
    <source>
        <dbReference type="ARBA" id="ARBA00022763"/>
    </source>
</evidence>
<dbReference type="InterPro" id="IPR026126">
    <property type="entry name" value="BABAM1"/>
</dbReference>
<reference evidence="17 18" key="1">
    <citation type="submission" date="2018-10" db="EMBL/GenBank/DDBJ databases">
        <title>A high-quality apple genome assembly.</title>
        <authorList>
            <person name="Hu J."/>
        </authorList>
    </citation>
    <scope>NUCLEOTIDE SEQUENCE [LARGE SCALE GENOMIC DNA]</scope>
    <source>
        <strain evidence="18">cv. HFTH1</strain>
        <tissue evidence="17">Young leaf</tissue>
    </source>
</reference>
<accession>A0A498J9K4</accession>
<comment type="similarity">
    <text evidence="3">Belongs to the BABAM1 family.</text>
</comment>
<evidence type="ECO:0000313" key="18">
    <source>
        <dbReference type="Proteomes" id="UP000290289"/>
    </source>
</evidence>
<keyword evidence="11" id="KW-0234">DNA repair</keyword>
<proteinExistence type="inferred from homology"/>